<feature type="domain" description="Serine aminopeptidase S33" evidence="1">
    <location>
        <begin position="30"/>
        <end position="260"/>
    </location>
</feature>
<protein>
    <submittedName>
        <fullName evidence="2">Lysophospholipase</fullName>
    </submittedName>
</protein>
<dbReference type="EMBL" id="AZER01000025">
    <property type="protein sequence ID" value="KRL26001.1"/>
    <property type="molecule type" value="Genomic_DNA"/>
</dbReference>
<dbReference type="Proteomes" id="UP000051445">
    <property type="component" value="Unassembled WGS sequence"/>
</dbReference>
<dbReference type="Gene3D" id="3.40.50.1820">
    <property type="entry name" value="alpha/beta hydrolase"/>
    <property type="match status" value="1"/>
</dbReference>
<dbReference type="PRINTS" id="PR00111">
    <property type="entry name" value="ABHYDROLASE"/>
</dbReference>
<organism evidence="2 3">
    <name type="scientific">Limosilactobacillus frumenti DSM 13145</name>
    <dbReference type="NCBI Taxonomy" id="1423746"/>
    <lineage>
        <taxon>Bacteria</taxon>
        <taxon>Bacillati</taxon>
        <taxon>Bacillota</taxon>
        <taxon>Bacilli</taxon>
        <taxon>Lactobacillales</taxon>
        <taxon>Lactobacillaceae</taxon>
        <taxon>Limosilactobacillus</taxon>
    </lineage>
</organism>
<dbReference type="PATRIC" id="fig|1423746.3.peg.1418"/>
<reference evidence="2 3" key="1">
    <citation type="journal article" date="2015" name="Genome Announc.">
        <title>Expanding the biotechnology potential of lactobacilli through comparative genomics of 213 strains and associated genera.</title>
        <authorList>
            <person name="Sun Z."/>
            <person name="Harris H.M."/>
            <person name="McCann A."/>
            <person name="Guo C."/>
            <person name="Argimon S."/>
            <person name="Zhang W."/>
            <person name="Yang X."/>
            <person name="Jeffery I.B."/>
            <person name="Cooney J.C."/>
            <person name="Kagawa T.F."/>
            <person name="Liu W."/>
            <person name="Song Y."/>
            <person name="Salvetti E."/>
            <person name="Wrobel A."/>
            <person name="Rasinkangas P."/>
            <person name="Parkhill J."/>
            <person name="Rea M.C."/>
            <person name="O'Sullivan O."/>
            <person name="Ritari J."/>
            <person name="Douillard F.P."/>
            <person name="Paul Ross R."/>
            <person name="Yang R."/>
            <person name="Briner A.E."/>
            <person name="Felis G.E."/>
            <person name="de Vos W.M."/>
            <person name="Barrangou R."/>
            <person name="Klaenhammer T.R."/>
            <person name="Caufield P.W."/>
            <person name="Cui Y."/>
            <person name="Zhang H."/>
            <person name="O'Toole P.W."/>
        </authorList>
    </citation>
    <scope>NUCLEOTIDE SEQUENCE [LARGE SCALE GENOMIC DNA]</scope>
    <source>
        <strain evidence="2 3">DSM 13145</strain>
    </source>
</reference>
<dbReference type="RefSeq" id="WP_057752485.1">
    <property type="nucleotide sequence ID" value="NZ_AZER01000025.1"/>
</dbReference>
<dbReference type="InterPro" id="IPR022742">
    <property type="entry name" value="Hydrolase_4"/>
</dbReference>
<dbReference type="STRING" id="1423746.FD27_GL001388"/>
<dbReference type="InterPro" id="IPR029058">
    <property type="entry name" value="AB_hydrolase_fold"/>
</dbReference>
<sequence>MSFYSEQIEKMIDSNTPDLQLHTITNLAPTPQANVIVVHGLAEYAKRFDPLASYLVKHDCNVFRYDQLGHGETEGERGYMKSPADLYDNLKIIVEQVKNEYPDLPLFVVGHSMGGETVLLYGAKYPNTVDGLIVTDPVSIAKGPSKVLGGPLTGDDHDQIPNAINGGLDCDQRVVDKYIHNPAVLHQLTVGIMRHGIMDGAMYLRDHLQDITDPILYLQGLKDGLINYQDSLDAYAMISSEDKELHVYPFLMHEILNETNRKWEIYDEIIRWINKRRY</sequence>
<evidence type="ECO:0000313" key="3">
    <source>
        <dbReference type="Proteomes" id="UP000051445"/>
    </source>
</evidence>
<dbReference type="AlphaFoldDB" id="A0A0R1P0T8"/>
<proteinExistence type="predicted"/>
<dbReference type="InterPro" id="IPR051044">
    <property type="entry name" value="MAG_DAG_Lipase"/>
</dbReference>
<dbReference type="SUPFAM" id="SSF53474">
    <property type="entry name" value="alpha/beta-Hydrolases"/>
    <property type="match status" value="1"/>
</dbReference>
<accession>A0A0R1P0T8</accession>
<gene>
    <name evidence="2" type="ORF">FD27_GL001388</name>
</gene>
<comment type="caution">
    <text evidence="2">The sequence shown here is derived from an EMBL/GenBank/DDBJ whole genome shotgun (WGS) entry which is preliminary data.</text>
</comment>
<evidence type="ECO:0000259" key="1">
    <source>
        <dbReference type="Pfam" id="PF12146"/>
    </source>
</evidence>
<evidence type="ECO:0000313" key="2">
    <source>
        <dbReference type="EMBL" id="KRL26001.1"/>
    </source>
</evidence>
<dbReference type="PANTHER" id="PTHR11614">
    <property type="entry name" value="PHOSPHOLIPASE-RELATED"/>
    <property type="match status" value="1"/>
</dbReference>
<dbReference type="Pfam" id="PF12146">
    <property type="entry name" value="Hydrolase_4"/>
    <property type="match status" value="1"/>
</dbReference>
<dbReference type="OrthoDB" id="9806902at2"/>
<keyword evidence="3" id="KW-1185">Reference proteome</keyword>
<dbReference type="InterPro" id="IPR000073">
    <property type="entry name" value="AB_hydrolase_1"/>
</dbReference>
<name>A0A0R1P0T8_9LACO</name>